<protein>
    <submittedName>
        <fullName evidence="1">Uncharacterized protein</fullName>
    </submittedName>
</protein>
<dbReference type="EMBL" id="JASMQC010000004">
    <property type="protein sequence ID" value="KAK1945430.1"/>
    <property type="molecule type" value="Genomic_DNA"/>
</dbReference>
<keyword evidence="2" id="KW-1185">Reference proteome</keyword>
<sequence length="68" mass="7859">MWTASSGRYCWHENDLVETQLYRHRVEKVMLYVIQNHLTSGPIDSTYFSGAMSHETMVVVLGARLQIT</sequence>
<evidence type="ECO:0000313" key="1">
    <source>
        <dbReference type="EMBL" id="KAK1945430.1"/>
    </source>
</evidence>
<name>A0AAD9GV08_9STRA</name>
<dbReference type="AlphaFoldDB" id="A0AAD9GV08"/>
<comment type="caution">
    <text evidence="1">The sequence shown here is derived from an EMBL/GenBank/DDBJ whole genome shotgun (WGS) entry which is preliminary data.</text>
</comment>
<reference evidence="1" key="1">
    <citation type="submission" date="2023-08" db="EMBL/GenBank/DDBJ databases">
        <title>Reference Genome Resource for the Citrus Pathogen Phytophthora citrophthora.</title>
        <authorList>
            <person name="Moller H."/>
            <person name="Coetzee B."/>
            <person name="Rose L.J."/>
            <person name="Van Niekerk J.M."/>
        </authorList>
    </citation>
    <scope>NUCLEOTIDE SEQUENCE</scope>
    <source>
        <strain evidence="1">STE-U-9442</strain>
    </source>
</reference>
<accession>A0AAD9GV08</accession>
<gene>
    <name evidence="1" type="ORF">P3T76_002478</name>
</gene>
<organism evidence="1 2">
    <name type="scientific">Phytophthora citrophthora</name>
    <dbReference type="NCBI Taxonomy" id="4793"/>
    <lineage>
        <taxon>Eukaryota</taxon>
        <taxon>Sar</taxon>
        <taxon>Stramenopiles</taxon>
        <taxon>Oomycota</taxon>
        <taxon>Peronosporomycetes</taxon>
        <taxon>Peronosporales</taxon>
        <taxon>Peronosporaceae</taxon>
        <taxon>Phytophthora</taxon>
    </lineage>
</organism>
<dbReference type="Proteomes" id="UP001259832">
    <property type="component" value="Unassembled WGS sequence"/>
</dbReference>
<evidence type="ECO:0000313" key="2">
    <source>
        <dbReference type="Proteomes" id="UP001259832"/>
    </source>
</evidence>
<proteinExistence type="predicted"/>